<proteinExistence type="predicted"/>
<feature type="compositionally biased region" description="Basic and acidic residues" evidence="1">
    <location>
        <begin position="28"/>
        <end position="40"/>
    </location>
</feature>
<sequence length="236" mass="26374">MESTRQDYPKCLTKTLASEALMINSHIRESNSSWREDEQQRLSSSGAEQQRSRAAVETEQQRRRATKAEQQRKQSIGGYGGNTATAVAESADLLRKGRECRFAATESRRLRGKGEEREGFAPPFTASQIISLAKDSSHGSNPLPVLAAKLPHRLDNFRTFINARVKWLPNPFLDDVPCPSHPLPVKVSPQALTLRKEESAIHGLPAQLDDVVRRLAKLLMLTSARKSPFYVVNVEM</sequence>
<protein>
    <recommendedName>
        <fullName evidence="2">PORR domain-containing protein</fullName>
    </recommendedName>
</protein>
<dbReference type="GO" id="GO:0003723">
    <property type="term" value="F:RNA binding"/>
    <property type="evidence" value="ECO:0007669"/>
    <property type="project" value="InterPro"/>
</dbReference>
<feature type="region of interest" description="Disordered" evidence="1">
    <location>
        <begin position="28"/>
        <end position="83"/>
    </location>
</feature>
<dbReference type="AlphaFoldDB" id="A0AAP0LZS0"/>
<reference evidence="3 4" key="1">
    <citation type="submission" date="2024-05" db="EMBL/GenBank/DDBJ databases">
        <title>Haplotype-resolved chromosome-level genome assembly of Huyou (Citrus changshanensis).</title>
        <authorList>
            <person name="Miao C."/>
            <person name="Chen W."/>
            <person name="Wu Y."/>
            <person name="Wang L."/>
            <person name="Zhao S."/>
            <person name="Grierson D."/>
            <person name="Xu C."/>
            <person name="Chen K."/>
        </authorList>
    </citation>
    <scope>NUCLEOTIDE SEQUENCE [LARGE SCALE GENOMIC DNA]</scope>
    <source>
        <strain evidence="3">01-14</strain>
        <tissue evidence="3">Leaf</tissue>
    </source>
</reference>
<gene>
    <name evidence="3" type="ORF">WN944_003344</name>
</gene>
<feature type="compositionally biased region" description="Basic and acidic residues" evidence="1">
    <location>
        <begin position="50"/>
        <end position="72"/>
    </location>
</feature>
<comment type="caution">
    <text evidence="3">The sequence shown here is derived from an EMBL/GenBank/DDBJ whole genome shotgun (WGS) entry which is preliminary data.</text>
</comment>
<accession>A0AAP0LZS0</accession>
<dbReference type="InterPro" id="IPR021099">
    <property type="entry name" value="PORR_domain"/>
</dbReference>
<name>A0AAP0LZS0_9ROSI</name>
<dbReference type="EMBL" id="JBCGBO010000006">
    <property type="protein sequence ID" value="KAK9192651.1"/>
    <property type="molecule type" value="Genomic_DNA"/>
</dbReference>
<organism evidence="3 4">
    <name type="scientific">Citrus x changshan-huyou</name>
    <dbReference type="NCBI Taxonomy" id="2935761"/>
    <lineage>
        <taxon>Eukaryota</taxon>
        <taxon>Viridiplantae</taxon>
        <taxon>Streptophyta</taxon>
        <taxon>Embryophyta</taxon>
        <taxon>Tracheophyta</taxon>
        <taxon>Spermatophyta</taxon>
        <taxon>Magnoliopsida</taxon>
        <taxon>eudicotyledons</taxon>
        <taxon>Gunneridae</taxon>
        <taxon>Pentapetalae</taxon>
        <taxon>rosids</taxon>
        <taxon>malvids</taxon>
        <taxon>Sapindales</taxon>
        <taxon>Rutaceae</taxon>
        <taxon>Aurantioideae</taxon>
        <taxon>Citrus</taxon>
    </lineage>
</organism>
<feature type="domain" description="PORR" evidence="2">
    <location>
        <begin position="181"/>
        <end position="231"/>
    </location>
</feature>
<evidence type="ECO:0000313" key="4">
    <source>
        <dbReference type="Proteomes" id="UP001428341"/>
    </source>
</evidence>
<evidence type="ECO:0000256" key="1">
    <source>
        <dbReference type="SAM" id="MobiDB-lite"/>
    </source>
</evidence>
<evidence type="ECO:0000259" key="2">
    <source>
        <dbReference type="Pfam" id="PF11955"/>
    </source>
</evidence>
<keyword evidence="4" id="KW-1185">Reference proteome</keyword>
<dbReference type="Pfam" id="PF11955">
    <property type="entry name" value="PORR"/>
    <property type="match status" value="1"/>
</dbReference>
<evidence type="ECO:0000313" key="3">
    <source>
        <dbReference type="EMBL" id="KAK9192651.1"/>
    </source>
</evidence>
<dbReference type="Proteomes" id="UP001428341">
    <property type="component" value="Unassembled WGS sequence"/>
</dbReference>